<feature type="region of interest" description="Disordered" evidence="1">
    <location>
        <begin position="41"/>
        <end position="87"/>
    </location>
</feature>
<dbReference type="Pfam" id="PF20568">
    <property type="entry name" value="DUF6777"/>
    <property type="match status" value="1"/>
</dbReference>
<dbReference type="AlphaFoldDB" id="A0A7W7PRF5"/>
<keyword evidence="2" id="KW-0732">Signal</keyword>
<dbReference type="EMBL" id="JACHJI010000006">
    <property type="protein sequence ID" value="MBB4899569.1"/>
    <property type="molecule type" value="Genomic_DNA"/>
</dbReference>
<keyword evidence="5" id="KW-1185">Reference proteome</keyword>
<evidence type="ECO:0000259" key="3">
    <source>
        <dbReference type="Pfam" id="PF20568"/>
    </source>
</evidence>
<evidence type="ECO:0000256" key="1">
    <source>
        <dbReference type="SAM" id="MobiDB-lite"/>
    </source>
</evidence>
<feature type="domain" description="DUF6777" evidence="3">
    <location>
        <begin position="72"/>
        <end position="231"/>
    </location>
</feature>
<accession>A0A7W7PRF5</accession>
<dbReference type="InterPro" id="IPR046704">
    <property type="entry name" value="DUF6777"/>
</dbReference>
<evidence type="ECO:0000313" key="5">
    <source>
        <dbReference type="Proteomes" id="UP000579523"/>
    </source>
</evidence>
<name>A0A7W7PRF5_9ACTN</name>
<comment type="caution">
    <text evidence="4">The sequence shown here is derived from an EMBL/GenBank/DDBJ whole genome shotgun (WGS) entry which is preliminary data.</text>
</comment>
<dbReference type="Proteomes" id="UP000579523">
    <property type="component" value="Unassembled WGS sequence"/>
</dbReference>
<feature type="compositionally biased region" description="Low complexity" evidence="1">
    <location>
        <begin position="368"/>
        <end position="382"/>
    </location>
</feature>
<feature type="signal peptide" evidence="2">
    <location>
        <begin position="1"/>
        <end position="19"/>
    </location>
</feature>
<evidence type="ECO:0000256" key="2">
    <source>
        <dbReference type="SAM" id="SignalP"/>
    </source>
</evidence>
<organism evidence="4 5">
    <name type="scientific">Streptomyces griseomycini</name>
    <dbReference type="NCBI Taxonomy" id="66895"/>
    <lineage>
        <taxon>Bacteria</taxon>
        <taxon>Bacillati</taxon>
        <taxon>Actinomycetota</taxon>
        <taxon>Actinomycetes</taxon>
        <taxon>Kitasatosporales</taxon>
        <taxon>Streptomycetaceae</taxon>
        <taxon>Streptomyces</taxon>
    </lineage>
</organism>
<dbReference type="RefSeq" id="WP_229889753.1">
    <property type="nucleotide sequence ID" value="NZ_BMTI01000003.1"/>
</dbReference>
<proteinExistence type="predicted"/>
<gene>
    <name evidence="4" type="ORF">FHS37_003630</name>
</gene>
<feature type="chain" id="PRO_5039006447" description="DUF6777 domain-containing protein" evidence="2">
    <location>
        <begin position="20"/>
        <end position="382"/>
    </location>
</feature>
<sequence length="382" mass="38998">MLAAAVAAAVLLAVVFVRPDGGAEAGGGEIFLQAANAAGPDPFTKSTARHSSPPPVTPSPTAESGSVNELRGVQGGQPGLYGGTRDASSCDVERQIDYLSEVPDKNGAFASVAGVKSSEVPSYLRSLTPLQLRVDTRVTNHGYRDGAATEYQAVLQAGTAVLVDDLGMPRVRCACGNPLTKPVEQSESRYTGKPWPGFSPSSTVVIQPAPRPVEKFVVQDPETGDWFERRPGDTGKKDRATPPPDDPTPWDGPAKRTASSSPDTEPRDGSTTDGSTTDGSTTDGSTTDGSTTDGSTTDGSTTDGPANSDSPGSDSPRPDSPGSDSPGSDSPRPDSPGYGSPGSDSPRPDSPGYDSPGPGSPEPPPPGSGSQPQPRSELSPAS</sequence>
<feature type="compositionally biased region" description="Pro residues" evidence="1">
    <location>
        <begin position="358"/>
        <end position="367"/>
    </location>
</feature>
<protein>
    <recommendedName>
        <fullName evidence="3">DUF6777 domain-containing protein</fullName>
    </recommendedName>
</protein>
<feature type="compositionally biased region" description="Basic and acidic residues" evidence="1">
    <location>
        <begin position="226"/>
        <end position="240"/>
    </location>
</feature>
<feature type="region of interest" description="Disordered" evidence="1">
    <location>
        <begin position="178"/>
        <end position="382"/>
    </location>
</feature>
<feature type="compositionally biased region" description="Gly residues" evidence="1">
    <location>
        <begin position="73"/>
        <end position="82"/>
    </location>
</feature>
<reference evidence="4 5" key="1">
    <citation type="submission" date="2020-08" db="EMBL/GenBank/DDBJ databases">
        <title>Genomic Encyclopedia of Type Strains, Phase III (KMG-III): the genomes of soil and plant-associated and newly described type strains.</title>
        <authorList>
            <person name="Whitman W."/>
        </authorList>
    </citation>
    <scope>NUCLEOTIDE SEQUENCE [LARGE SCALE GENOMIC DNA]</scope>
    <source>
        <strain evidence="4 5">CECT 3273</strain>
    </source>
</reference>
<evidence type="ECO:0000313" key="4">
    <source>
        <dbReference type="EMBL" id="MBB4899569.1"/>
    </source>
</evidence>
<feature type="compositionally biased region" description="Low complexity" evidence="1">
    <location>
        <begin position="271"/>
        <end position="357"/>
    </location>
</feature>